<name>A0A178MNR9_9PROT</name>
<dbReference type="RefSeq" id="WP_068492339.1">
    <property type="nucleotide sequence ID" value="NZ_LWQT01000054.1"/>
</dbReference>
<evidence type="ECO:0000313" key="5">
    <source>
        <dbReference type="Proteomes" id="UP000078428"/>
    </source>
</evidence>
<dbReference type="GO" id="GO:0000287">
    <property type="term" value="F:magnesium ion binding"/>
    <property type="evidence" value="ECO:0007669"/>
    <property type="project" value="InterPro"/>
</dbReference>
<comment type="similarity">
    <text evidence="1">Belongs to the P-Pant transferase superfamily. Gsp/Sfp/HetI/AcpT family.</text>
</comment>
<evidence type="ECO:0000313" key="4">
    <source>
        <dbReference type="EMBL" id="OAN50442.1"/>
    </source>
</evidence>
<keyword evidence="5" id="KW-1185">Reference proteome</keyword>
<accession>A0A178MNR9</accession>
<dbReference type="InterPro" id="IPR037143">
    <property type="entry name" value="4-PPantetheinyl_Trfase_dom_sf"/>
</dbReference>
<dbReference type="InterPro" id="IPR050559">
    <property type="entry name" value="P-Pant_transferase_sf"/>
</dbReference>
<gene>
    <name evidence="4" type="ORF">A6A04_18350</name>
</gene>
<evidence type="ECO:0000259" key="3">
    <source>
        <dbReference type="Pfam" id="PF01648"/>
    </source>
</evidence>
<dbReference type="SUPFAM" id="SSF56214">
    <property type="entry name" value="4'-phosphopantetheinyl transferase"/>
    <property type="match status" value="2"/>
</dbReference>
<comment type="caution">
    <text evidence="4">The sequence shown here is derived from an EMBL/GenBank/DDBJ whole genome shotgun (WGS) entry which is preliminary data.</text>
</comment>
<dbReference type="Proteomes" id="UP000078428">
    <property type="component" value="Unassembled WGS sequence"/>
</dbReference>
<dbReference type="PANTHER" id="PTHR12215">
    <property type="entry name" value="PHOSPHOPANTETHEINE TRANSFERASE"/>
    <property type="match status" value="1"/>
</dbReference>
<sequence>MESIALDMDTRLYTGIADSAAARRDLLRRNLAETLGVEADGIEFDRDAAGKPVLVAPDINLWFSTASRDGVMVIAQSRRGPVGVDVETLGRCDSGQNVADALFSASEAHWLRAQPTSERDMAFGRLWTAKEAVLKAMGVGIADGMNHPDFGDGLVSGPPPWPSVVAELGSASYTVVWYTSMVDEAFIIAARAEPSAGRSFGMS</sequence>
<dbReference type="InterPro" id="IPR008278">
    <property type="entry name" value="4-PPantetheinyl_Trfase_dom"/>
</dbReference>
<dbReference type="AlphaFoldDB" id="A0A178MNR9"/>
<feature type="domain" description="4'-phosphopantetheinyl transferase" evidence="3">
    <location>
        <begin position="81"/>
        <end position="146"/>
    </location>
</feature>
<evidence type="ECO:0000256" key="1">
    <source>
        <dbReference type="ARBA" id="ARBA00010990"/>
    </source>
</evidence>
<organism evidence="4 5">
    <name type="scientific">Paramagnetospirillum marisnigri</name>
    <dbReference type="NCBI Taxonomy" id="1285242"/>
    <lineage>
        <taxon>Bacteria</taxon>
        <taxon>Pseudomonadati</taxon>
        <taxon>Pseudomonadota</taxon>
        <taxon>Alphaproteobacteria</taxon>
        <taxon>Rhodospirillales</taxon>
        <taxon>Magnetospirillaceae</taxon>
        <taxon>Paramagnetospirillum</taxon>
    </lineage>
</organism>
<proteinExistence type="inferred from homology"/>
<dbReference type="STRING" id="1285242.A6A04_18350"/>
<dbReference type="GO" id="GO:0019878">
    <property type="term" value="P:lysine biosynthetic process via aminoadipic acid"/>
    <property type="evidence" value="ECO:0007669"/>
    <property type="project" value="TreeGrafter"/>
</dbReference>
<dbReference type="GO" id="GO:0008897">
    <property type="term" value="F:holo-[acyl-carrier-protein] synthase activity"/>
    <property type="evidence" value="ECO:0007669"/>
    <property type="project" value="InterPro"/>
</dbReference>
<dbReference type="EMBL" id="LWQT01000054">
    <property type="protein sequence ID" value="OAN50442.1"/>
    <property type="molecule type" value="Genomic_DNA"/>
</dbReference>
<evidence type="ECO:0000256" key="2">
    <source>
        <dbReference type="ARBA" id="ARBA00022679"/>
    </source>
</evidence>
<dbReference type="Pfam" id="PF01648">
    <property type="entry name" value="ACPS"/>
    <property type="match status" value="1"/>
</dbReference>
<reference evidence="4 5" key="1">
    <citation type="submission" date="2016-04" db="EMBL/GenBank/DDBJ databases">
        <title>Draft genome sequence of freshwater magnetotactic bacteria Magnetospirillum marisnigri SP-1 and Magnetospirillum moscoviense BB-1.</title>
        <authorList>
            <person name="Koziaeva V."/>
            <person name="Dziuba M.V."/>
            <person name="Ivanov T.M."/>
            <person name="Kuznetsov B."/>
            <person name="Grouzdev D.S."/>
        </authorList>
    </citation>
    <scope>NUCLEOTIDE SEQUENCE [LARGE SCALE GENOMIC DNA]</scope>
    <source>
        <strain evidence="4 5">SP-1</strain>
    </source>
</reference>
<keyword evidence="2" id="KW-0808">Transferase</keyword>
<protein>
    <recommendedName>
        <fullName evidence="3">4'-phosphopantetheinyl transferase domain-containing protein</fullName>
    </recommendedName>
</protein>
<dbReference type="PANTHER" id="PTHR12215:SF10">
    <property type="entry name" value="L-AMINOADIPATE-SEMIALDEHYDE DEHYDROGENASE-PHOSPHOPANTETHEINYL TRANSFERASE"/>
    <property type="match status" value="1"/>
</dbReference>
<dbReference type="GO" id="GO:0005829">
    <property type="term" value="C:cytosol"/>
    <property type="evidence" value="ECO:0007669"/>
    <property type="project" value="TreeGrafter"/>
</dbReference>
<dbReference type="Gene3D" id="3.90.470.20">
    <property type="entry name" value="4'-phosphopantetheinyl transferase domain"/>
    <property type="match status" value="1"/>
</dbReference>